<keyword evidence="11" id="KW-0670">Pyruvate</keyword>
<evidence type="ECO:0000256" key="7">
    <source>
        <dbReference type="ARBA" id="ARBA00023145"/>
    </source>
</evidence>
<dbReference type="GO" id="GO:0004609">
    <property type="term" value="F:phosphatidylserine decarboxylase activity"/>
    <property type="evidence" value="ECO:0007669"/>
    <property type="project" value="UniProtKB-EC"/>
</dbReference>
<keyword evidence="6" id="KW-0443">Lipid metabolism</keyword>
<organism evidence="13 14">
    <name type="scientific">Bacillus selenitireducens (strain ATCC 700615 / DSM 15326 / MLS10)</name>
    <dbReference type="NCBI Taxonomy" id="439292"/>
    <lineage>
        <taxon>Bacteria</taxon>
        <taxon>Bacillati</taxon>
        <taxon>Bacillota</taxon>
        <taxon>Bacilli</taxon>
        <taxon>Bacillales</taxon>
        <taxon>Bacillaceae</taxon>
        <taxon>Salisediminibacterium</taxon>
    </lineage>
</organism>
<comment type="pathway">
    <text evidence="12">Phospholipid metabolism; phosphatidylethanolamine biosynthesis.</text>
</comment>
<dbReference type="InterPro" id="IPR003817">
    <property type="entry name" value="PS_Dcarbxylase"/>
</dbReference>
<dbReference type="PANTHER" id="PTHR10067">
    <property type="entry name" value="PHOSPHATIDYLSERINE DECARBOXYLASE"/>
    <property type="match status" value="1"/>
</dbReference>
<evidence type="ECO:0000256" key="10">
    <source>
        <dbReference type="ARBA" id="ARBA00023264"/>
    </source>
</evidence>
<name>D6XWS2_BACIE</name>
<dbReference type="InterPro" id="IPR033177">
    <property type="entry name" value="PSD-B"/>
</dbReference>
<dbReference type="RefSeq" id="WP_013173320.1">
    <property type="nucleotide sequence ID" value="NC_014219.1"/>
</dbReference>
<evidence type="ECO:0000256" key="3">
    <source>
        <dbReference type="ARBA" id="ARBA00012243"/>
    </source>
</evidence>
<dbReference type="UniPathway" id="UPA00558"/>
<dbReference type="PANTHER" id="PTHR10067:SF6">
    <property type="entry name" value="PHOSPHATIDYLSERINE DECARBOXYLASE PROENZYME, MITOCHONDRIAL"/>
    <property type="match status" value="1"/>
</dbReference>
<dbReference type="HOGENOM" id="CLU_029061_4_0_9"/>
<dbReference type="EC" id="4.1.1.65" evidence="3"/>
<keyword evidence="7" id="KW-0865">Zymogen</keyword>
<evidence type="ECO:0000256" key="1">
    <source>
        <dbReference type="ARBA" id="ARBA00001928"/>
    </source>
</evidence>
<evidence type="ECO:0000256" key="2">
    <source>
        <dbReference type="ARBA" id="ARBA00005189"/>
    </source>
</evidence>
<evidence type="ECO:0000256" key="11">
    <source>
        <dbReference type="ARBA" id="ARBA00023317"/>
    </source>
</evidence>
<accession>D6XWS2</accession>
<dbReference type="AlphaFoldDB" id="D6XWS2"/>
<keyword evidence="9 13" id="KW-0456">Lyase</keyword>
<comment type="cofactor">
    <cofactor evidence="1">
        <name>pyruvate</name>
        <dbReference type="ChEBI" id="CHEBI:15361"/>
    </cofactor>
</comment>
<dbReference type="KEGG" id="bse:Bsel_2396"/>
<protein>
    <recommendedName>
        <fullName evidence="3">phosphatidylserine decarboxylase</fullName>
        <ecNumber evidence="3">4.1.1.65</ecNumber>
    </recommendedName>
</protein>
<dbReference type="Proteomes" id="UP000000271">
    <property type="component" value="Chromosome"/>
</dbReference>
<dbReference type="STRING" id="439292.Bsel_2396"/>
<dbReference type="NCBIfam" id="TIGR00163">
    <property type="entry name" value="PS_decarb"/>
    <property type="match status" value="1"/>
</dbReference>
<proteinExistence type="predicted"/>
<evidence type="ECO:0000256" key="5">
    <source>
        <dbReference type="ARBA" id="ARBA00022793"/>
    </source>
</evidence>
<evidence type="ECO:0000313" key="14">
    <source>
        <dbReference type="Proteomes" id="UP000000271"/>
    </source>
</evidence>
<comment type="pathway">
    <text evidence="2">Lipid metabolism.</text>
</comment>
<keyword evidence="10" id="KW-1208">Phospholipid metabolism</keyword>
<dbReference type="OrthoDB" id="9802030at2"/>
<evidence type="ECO:0000256" key="6">
    <source>
        <dbReference type="ARBA" id="ARBA00023098"/>
    </source>
</evidence>
<evidence type="ECO:0000313" key="13">
    <source>
        <dbReference type="EMBL" id="ADH99898.1"/>
    </source>
</evidence>
<dbReference type="GO" id="GO:0006646">
    <property type="term" value="P:phosphatidylethanolamine biosynthetic process"/>
    <property type="evidence" value="ECO:0007669"/>
    <property type="project" value="UniProtKB-UniPathway"/>
</dbReference>
<dbReference type="eggNOG" id="COG0688">
    <property type="taxonomic scope" value="Bacteria"/>
</dbReference>
<keyword evidence="5" id="KW-0210">Decarboxylase</keyword>
<dbReference type="Pfam" id="PF02666">
    <property type="entry name" value="PS_Dcarbxylase"/>
    <property type="match status" value="1"/>
</dbReference>
<evidence type="ECO:0000256" key="9">
    <source>
        <dbReference type="ARBA" id="ARBA00023239"/>
    </source>
</evidence>
<keyword evidence="4" id="KW-0444">Lipid biosynthesis</keyword>
<keyword evidence="8" id="KW-0594">Phospholipid biosynthesis</keyword>
<evidence type="ECO:0000256" key="12">
    <source>
        <dbReference type="ARBA" id="ARBA00024326"/>
    </source>
</evidence>
<evidence type="ECO:0000256" key="4">
    <source>
        <dbReference type="ARBA" id="ARBA00022516"/>
    </source>
</evidence>
<gene>
    <name evidence="13" type="ordered locus">Bsel_2396</name>
</gene>
<reference evidence="13" key="1">
    <citation type="submission" date="2009-10" db="EMBL/GenBank/DDBJ databases">
        <title>Complete sequence of Bacillus selenitireducens MLS10.</title>
        <authorList>
            <consortium name="US DOE Joint Genome Institute"/>
            <person name="Lucas S."/>
            <person name="Copeland A."/>
            <person name="Lapidus A."/>
            <person name="Glavina del Rio T."/>
            <person name="Dalin E."/>
            <person name="Tice H."/>
            <person name="Bruce D."/>
            <person name="Goodwin L."/>
            <person name="Pitluck S."/>
            <person name="Sims D."/>
            <person name="Brettin T."/>
            <person name="Detter J.C."/>
            <person name="Han C."/>
            <person name="Larimer F."/>
            <person name="Land M."/>
            <person name="Hauser L."/>
            <person name="Kyrpides N."/>
            <person name="Ovchinnikova G."/>
            <person name="Stolz J."/>
        </authorList>
    </citation>
    <scope>NUCLEOTIDE SEQUENCE [LARGE SCALE GENOMIC DNA]</scope>
    <source>
        <strain evidence="13">MLS10</strain>
    </source>
</reference>
<dbReference type="EMBL" id="CP001791">
    <property type="protein sequence ID" value="ADH99898.1"/>
    <property type="molecule type" value="Genomic_DNA"/>
</dbReference>
<keyword evidence="14" id="KW-1185">Reference proteome</keyword>
<evidence type="ECO:0000256" key="8">
    <source>
        <dbReference type="ARBA" id="ARBA00023209"/>
    </source>
</evidence>
<sequence>MKNKVYRAGLTLIQSPLFSANLQRFARSRWSRPLIRPFAALIRFNPNESKKKLSGFISLHDVFTRELKDGARSFQGKANEVLSPVDGTLTAAGHFDDKGEPEFKVKGHSYSLKKLVRLPEVIERYRNGSYAVLYLAPHNYHRIHTPVSGTRIRSYALGEASDPVNDWGLAYGNSPLQENYRLITELDTDHGGCAVIKVGAVNVNSIQLTGFDSEVTRGDELGYFSFGSTVILLFESDQWQWIADGEGMNIRIQAGDKLAEEMGDTEWNY</sequence>